<feature type="region of interest" description="Disordered" evidence="1">
    <location>
        <begin position="32"/>
        <end position="103"/>
    </location>
</feature>
<dbReference type="Proteomes" id="UP001148838">
    <property type="component" value="Unassembled WGS sequence"/>
</dbReference>
<evidence type="ECO:0000256" key="1">
    <source>
        <dbReference type="SAM" id="MobiDB-lite"/>
    </source>
</evidence>
<protein>
    <submittedName>
        <fullName evidence="2">Uncharacterized protein</fullName>
    </submittedName>
</protein>
<keyword evidence="3" id="KW-1185">Reference proteome</keyword>
<evidence type="ECO:0000313" key="2">
    <source>
        <dbReference type="EMBL" id="KAJ4449271.1"/>
    </source>
</evidence>
<name>A0ABQ8TT52_PERAM</name>
<proteinExistence type="predicted"/>
<evidence type="ECO:0000313" key="3">
    <source>
        <dbReference type="Proteomes" id="UP001148838"/>
    </source>
</evidence>
<organism evidence="2 3">
    <name type="scientific">Periplaneta americana</name>
    <name type="common">American cockroach</name>
    <name type="synonym">Blatta americana</name>
    <dbReference type="NCBI Taxonomy" id="6978"/>
    <lineage>
        <taxon>Eukaryota</taxon>
        <taxon>Metazoa</taxon>
        <taxon>Ecdysozoa</taxon>
        <taxon>Arthropoda</taxon>
        <taxon>Hexapoda</taxon>
        <taxon>Insecta</taxon>
        <taxon>Pterygota</taxon>
        <taxon>Neoptera</taxon>
        <taxon>Polyneoptera</taxon>
        <taxon>Dictyoptera</taxon>
        <taxon>Blattodea</taxon>
        <taxon>Blattoidea</taxon>
        <taxon>Blattidae</taxon>
        <taxon>Blattinae</taxon>
        <taxon>Periplaneta</taxon>
    </lineage>
</organism>
<gene>
    <name evidence="2" type="ORF">ANN_00669</name>
</gene>
<feature type="compositionally biased region" description="Basic and acidic residues" evidence="1">
    <location>
        <begin position="66"/>
        <end position="78"/>
    </location>
</feature>
<dbReference type="EMBL" id="JAJSOF020000003">
    <property type="protein sequence ID" value="KAJ4449271.1"/>
    <property type="molecule type" value="Genomic_DNA"/>
</dbReference>
<reference evidence="2 3" key="1">
    <citation type="journal article" date="2022" name="Allergy">
        <title>Genome assembly and annotation of Periplaneta americana reveal a comprehensive cockroach allergen profile.</title>
        <authorList>
            <person name="Wang L."/>
            <person name="Xiong Q."/>
            <person name="Saelim N."/>
            <person name="Wang L."/>
            <person name="Nong W."/>
            <person name="Wan A.T."/>
            <person name="Shi M."/>
            <person name="Liu X."/>
            <person name="Cao Q."/>
            <person name="Hui J.H.L."/>
            <person name="Sookrung N."/>
            <person name="Leung T.F."/>
            <person name="Tungtrongchitr A."/>
            <person name="Tsui S.K.W."/>
        </authorList>
    </citation>
    <scope>NUCLEOTIDE SEQUENCE [LARGE SCALE GENOMIC DNA]</scope>
    <source>
        <strain evidence="2">PWHHKU_190912</strain>
    </source>
</reference>
<sequence length="103" mass="11871">MDLREVGNDGRDWINVAQDRDQQRAYTMALQYGKKNPATFSEEQSKERGATQPYRHERRPKHRKKAEVEMGRAHDKDGPQTMDAQTDIVGSQDRQKKSGTPDN</sequence>
<comment type="caution">
    <text evidence="2">The sequence shown here is derived from an EMBL/GenBank/DDBJ whole genome shotgun (WGS) entry which is preliminary data.</text>
</comment>
<feature type="compositionally biased region" description="Basic residues" evidence="1">
    <location>
        <begin position="56"/>
        <end position="65"/>
    </location>
</feature>
<accession>A0ABQ8TT52</accession>